<gene>
    <name evidence="1" type="ORF">HUT08_19305</name>
</gene>
<dbReference type="Proteomes" id="UP000509303">
    <property type="component" value="Chromosome"/>
</dbReference>
<keyword evidence="2" id="KW-1185">Reference proteome</keyword>
<proteinExistence type="predicted"/>
<name>A0A7H8NJ97_9ACTN</name>
<organism evidence="1 2">
    <name type="scientific">Streptomyces buecherae</name>
    <dbReference type="NCBI Taxonomy" id="2763006"/>
    <lineage>
        <taxon>Bacteria</taxon>
        <taxon>Bacillati</taxon>
        <taxon>Actinomycetota</taxon>
        <taxon>Actinomycetes</taxon>
        <taxon>Kitasatosporales</taxon>
        <taxon>Streptomycetaceae</taxon>
        <taxon>Streptomyces</taxon>
    </lineage>
</organism>
<dbReference type="AlphaFoldDB" id="A0A7H8NJ97"/>
<accession>A0A7H8NJ97</accession>
<evidence type="ECO:0000313" key="1">
    <source>
        <dbReference type="EMBL" id="QKW54629.1"/>
    </source>
</evidence>
<dbReference type="EMBL" id="CP054929">
    <property type="protein sequence ID" value="QKW54629.1"/>
    <property type="molecule type" value="Genomic_DNA"/>
</dbReference>
<reference evidence="1 2" key="1">
    <citation type="submission" date="2020-06" db="EMBL/GenBank/DDBJ databases">
        <title>Genome mining for natural products.</title>
        <authorList>
            <person name="Zhang B."/>
            <person name="Shi J."/>
            <person name="Ge H."/>
        </authorList>
    </citation>
    <scope>NUCLEOTIDE SEQUENCE [LARGE SCALE GENOMIC DNA]</scope>
    <source>
        <strain evidence="1 2">NA00687</strain>
    </source>
</reference>
<evidence type="ECO:0000313" key="2">
    <source>
        <dbReference type="Proteomes" id="UP000509303"/>
    </source>
</evidence>
<protein>
    <submittedName>
        <fullName evidence="1">Tetratricopeptide repeat protein</fullName>
    </submittedName>
</protein>
<sequence>MVERAPNEKLRRLFHETEWTLRQFAQQANRVGTERGAPRRYSAQTVWTWLQGAVPREPESRSLIVETLARRLGRALTLADAGFPQPEDSAHKRTGSDVVGDLVELGRVHVDSSRRRVVGVGLFSVALAIPGWSDVIGRAQALQSNPHARIGQAEVDSVREMVTRLKHIDGDFGGQYARPIAATFLVDTVAPYLRASATGHIRKAMLSAAAMTCYLAGWTAVDEGLNGLAQRYYVKGLELAGAADDHMAYCHILRGVSVQAANLGYGVPAARYANAAAEAVPSAEPRLRAFMAGQQAHGYALSRARTEALDSLFETERAMSRATSPASNTPGGYNASTLAYHTAQVRYALGDVKGSVASLREHFKLRDALDSRRSAVIFGGLMAERQLEVGHLDEACGTWSDVLDAYPTLYSGRADDRVRAAVELLAPHRKNATARVTHERARALLAQKSAARPSV</sequence>